<reference evidence="1" key="1">
    <citation type="submission" date="2016-07" db="EMBL/GenBank/DDBJ databases">
        <authorList>
            <person name="Bretaudeau A."/>
        </authorList>
    </citation>
    <scope>NUCLEOTIDE SEQUENCE</scope>
    <source>
        <strain evidence="1">Rice</strain>
        <tissue evidence="1">Whole body</tissue>
    </source>
</reference>
<evidence type="ECO:0000313" key="1">
    <source>
        <dbReference type="EMBL" id="SOQ35413.1"/>
    </source>
</evidence>
<protein>
    <submittedName>
        <fullName evidence="1">SFRICE_002247</fullName>
    </submittedName>
</protein>
<proteinExistence type="predicted"/>
<gene>
    <name evidence="1" type="ORF">SFRICE_002247</name>
</gene>
<organism evidence="1">
    <name type="scientific">Spodoptera frugiperda</name>
    <name type="common">Fall armyworm</name>
    <dbReference type="NCBI Taxonomy" id="7108"/>
    <lineage>
        <taxon>Eukaryota</taxon>
        <taxon>Metazoa</taxon>
        <taxon>Ecdysozoa</taxon>
        <taxon>Arthropoda</taxon>
        <taxon>Hexapoda</taxon>
        <taxon>Insecta</taxon>
        <taxon>Pterygota</taxon>
        <taxon>Neoptera</taxon>
        <taxon>Endopterygota</taxon>
        <taxon>Lepidoptera</taxon>
        <taxon>Glossata</taxon>
        <taxon>Ditrysia</taxon>
        <taxon>Noctuoidea</taxon>
        <taxon>Noctuidae</taxon>
        <taxon>Amphipyrinae</taxon>
        <taxon>Spodoptera</taxon>
    </lineage>
</organism>
<name>A0A2H1V3J2_SPOFR</name>
<accession>A0A2H1V3J2</accession>
<sequence length="75" mass="8407">MENGDKMEAVCFVDAKKELVGKNSKSNEFSRQGKARGSFFLTKNHLVPTPACRAGAPYILTHLTHVIKRQDVIYI</sequence>
<dbReference type="EMBL" id="ODYU01000516">
    <property type="protein sequence ID" value="SOQ35413.1"/>
    <property type="molecule type" value="Genomic_DNA"/>
</dbReference>
<dbReference type="AlphaFoldDB" id="A0A2H1V3J2"/>